<dbReference type="EMBL" id="RBAH01000004">
    <property type="protein sequence ID" value="RKN85681.1"/>
    <property type="molecule type" value="Genomic_DNA"/>
</dbReference>
<dbReference type="RefSeq" id="WP_120746703.1">
    <property type="nucleotide sequence ID" value="NZ_RBAH01000004.1"/>
</dbReference>
<evidence type="ECO:0000313" key="2">
    <source>
        <dbReference type="Proteomes" id="UP000282311"/>
    </source>
</evidence>
<protein>
    <submittedName>
        <fullName evidence="1">Uncharacterized protein</fullName>
    </submittedName>
</protein>
<comment type="caution">
    <text evidence="1">The sequence shown here is derived from an EMBL/GenBank/DDBJ whole genome shotgun (WGS) entry which is preliminary data.</text>
</comment>
<dbReference type="Proteomes" id="UP000282311">
    <property type="component" value="Unassembled WGS sequence"/>
</dbReference>
<accession>A0A3B0CLE3</accession>
<organism evidence="1 2">
    <name type="scientific">Paenibacillus ginsengarvi</name>
    <dbReference type="NCBI Taxonomy" id="400777"/>
    <lineage>
        <taxon>Bacteria</taxon>
        <taxon>Bacillati</taxon>
        <taxon>Bacillota</taxon>
        <taxon>Bacilli</taxon>
        <taxon>Bacillales</taxon>
        <taxon>Paenibacillaceae</taxon>
        <taxon>Paenibacillus</taxon>
    </lineage>
</organism>
<gene>
    <name evidence="1" type="ORF">D7M11_08370</name>
</gene>
<name>A0A3B0CLE3_9BACL</name>
<reference evidence="1 2" key="1">
    <citation type="journal article" date="2007" name="Int. J. Syst. Evol. Microbiol.">
        <title>Paenibacillus ginsengarvi sp. nov., isolated from soil from ginseng cultivation.</title>
        <authorList>
            <person name="Yoon M.H."/>
            <person name="Ten L.N."/>
            <person name="Im W.T."/>
        </authorList>
    </citation>
    <scope>NUCLEOTIDE SEQUENCE [LARGE SCALE GENOMIC DNA]</scope>
    <source>
        <strain evidence="1 2">KCTC 13059</strain>
    </source>
</reference>
<proteinExistence type="predicted"/>
<evidence type="ECO:0000313" key="1">
    <source>
        <dbReference type="EMBL" id="RKN85681.1"/>
    </source>
</evidence>
<dbReference type="AlphaFoldDB" id="A0A3B0CLE3"/>
<sequence>MADHTGAQAEQKRIPLRAGQTELVLGADKERHGLVSMRLPGTGFDIVREPYYALNLYRIMYDRRLQGIARYEPFTVRELSERGVTLHFTPTEVNPCEMEAVYEIKDDSTIDLTVTVEAFRPASKFEITVSSYFDFALEPYIVFPNWPGRTDSADMLLHKVEDHPLIKGHYVYFPRDNEAGHTRLDGRWLNEKTGLPIAPFVTGPFYGKPVALMSDGAVSIVQMADPDECAAIGTTYSSAEDADSIRRHNALYFTLFGADLRTGERRTARLRQHVLTGRPELTPVLEAYTDFNKN</sequence>
<keyword evidence="2" id="KW-1185">Reference proteome</keyword>
<dbReference type="OrthoDB" id="2542111at2"/>